<sequence>MKTWGYAAATWCALFAALHVYWALGGSAGLAESAGADLAAQRPAWFVLGGLWGVAAVLLVGAWLCLDLTRRWRRVLVLLGGAVLLLRGLAVEVALLTTDLPQQVGERQARWSLLLWNPWFVLGGVLLLGAYWSRRSRLSGTGGGNGSVPARNASSR</sequence>
<evidence type="ECO:0000313" key="2">
    <source>
        <dbReference type="EMBL" id="SMC67584.1"/>
    </source>
</evidence>
<dbReference type="InterPro" id="IPR025058">
    <property type="entry name" value="DUF3995"/>
</dbReference>
<feature type="transmembrane region" description="Helical" evidence="1">
    <location>
        <begin position="75"/>
        <end position="96"/>
    </location>
</feature>
<accession>A0A1W2B416</accession>
<keyword evidence="1" id="KW-1133">Transmembrane helix</keyword>
<organism evidence="2 3">
    <name type="scientific">Lentzea albidocapillata</name>
    <dbReference type="NCBI Taxonomy" id="40571"/>
    <lineage>
        <taxon>Bacteria</taxon>
        <taxon>Bacillati</taxon>
        <taxon>Actinomycetota</taxon>
        <taxon>Actinomycetes</taxon>
        <taxon>Pseudonocardiales</taxon>
        <taxon>Pseudonocardiaceae</taxon>
        <taxon>Lentzea</taxon>
    </lineage>
</organism>
<feature type="transmembrane region" description="Helical" evidence="1">
    <location>
        <begin position="116"/>
        <end position="133"/>
    </location>
</feature>
<dbReference type="RefSeq" id="WP_051770327.1">
    <property type="nucleotide sequence ID" value="NZ_FWYC01000004.1"/>
</dbReference>
<dbReference type="AlphaFoldDB" id="A0A1W2B416"/>
<dbReference type="OrthoDB" id="2881403at2"/>
<name>A0A1W2B416_9PSEU</name>
<protein>
    <recommendedName>
        <fullName evidence="4">DUF3995 domain-containing protein</fullName>
    </recommendedName>
</protein>
<dbReference type="STRING" id="40571.SAMN05660733_01040"/>
<dbReference type="Pfam" id="PF13160">
    <property type="entry name" value="DUF3995"/>
    <property type="match status" value="1"/>
</dbReference>
<gene>
    <name evidence="2" type="ORF">SAMN05660733_01040</name>
</gene>
<dbReference type="Proteomes" id="UP000192840">
    <property type="component" value="Unassembled WGS sequence"/>
</dbReference>
<feature type="transmembrane region" description="Helical" evidence="1">
    <location>
        <begin position="46"/>
        <end position="66"/>
    </location>
</feature>
<proteinExistence type="predicted"/>
<keyword evidence="1" id="KW-0472">Membrane</keyword>
<keyword evidence="3" id="KW-1185">Reference proteome</keyword>
<keyword evidence="1" id="KW-0812">Transmembrane</keyword>
<dbReference type="eggNOG" id="ENOG5033AY7">
    <property type="taxonomic scope" value="Bacteria"/>
</dbReference>
<reference evidence="3" key="1">
    <citation type="submission" date="2017-04" db="EMBL/GenBank/DDBJ databases">
        <authorList>
            <person name="Varghese N."/>
            <person name="Submissions S."/>
        </authorList>
    </citation>
    <scope>NUCLEOTIDE SEQUENCE [LARGE SCALE GENOMIC DNA]</scope>
    <source>
        <strain evidence="3">DSM 44073</strain>
    </source>
</reference>
<dbReference type="EMBL" id="FWYC01000004">
    <property type="protein sequence ID" value="SMC67584.1"/>
    <property type="molecule type" value="Genomic_DNA"/>
</dbReference>
<evidence type="ECO:0000256" key="1">
    <source>
        <dbReference type="SAM" id="Phobius"/>
    </source>
</evidence>
<evidence type="ECO:0008006" key="4">
    <source>
        <dbReference type="Google" id="ProtNLM"/>
    </source>
</evidence>
<evidence type="ECO:0000313" key="3">
    <source>
        <dbReference type="Proteomes" id="UP000192840"/>
    </source>
</evidence>